<name>A0A0U1BUM1_9MYCO</name>
<gene>
    <name evidence="1" type="ORF">ERS075579_04747</name>
</gene>
<dbReference type="Proteomes" id="UP000045782">
    <property type="component" value="Unassembled WGS sequence"/>
</dbReference>
<proteinExistence type="predicted"/>
<reference evidence="1 2" key="1">
    <citation type="submission" date="2015-03" db="EMBL/GenBank/DDBJ databases">
        <authorList>
            <person name="Murphy D."/>
        </authorList>
    </citation>
    <scope>NUCLEOTIDE SEQUENCE [LARGE SCALE GENOMIC DNA]</scope>
    <source>
        <strain evidence="1 2">PAP088</strain>
    </source>
</reference>
<dbReference type="EMBL" id="CSWP01000012">
    <property type="protein sequence ID" value="CPV70248.1"/>
    <property type="molecule type" value="Genomic_DNA"/>
</dbReference>
<evidence type="ECO:0000313" key="2">
    <source>
        <dbReference type="Proteomes" id="UP000045782"/>
    </source>
</evidence>
<sequence>MRISNPDDVQPGDRVTWGALGYLHEGVARVDPELWDGEISVNGGVDWHSNFKWAERDERVSMHSQAQLRDKGN</sequence>
<accession>A0A0U1BUM1</accession>
<evidence type="ECO:0000313" key="1">
    <source>
        <dbReference type="EMBL" id="CPV70248.1"/>
    </source>
</evidence>
<organism evidence="1 2">
    <name type="scientific">Mycobacteroides abscessus</name>
    <dbReference type="NCBI Taxonomy" id="36809"/>
    <lineage>
        <taxon>Bacteria</taxon>
        <taxon>Bacillati</taxon>
        <taxon>Actinomycetota</taxon>
        <taxon>Actinomycetes</taxon>
        <taxon>Mycobacteriales</taxon>
        <taxon>Mycobacteriaceae</taxon>
        <taxon>Mycobacteroides</taxon>
    </lineage>
</organism>
<dbReference type="AlphaFoldDB" id="A0A0U1BUM1"/>
<protein>
    <submittedName>
        <fullName evidence="1">Uncharacterized protein</fullName>
    </submittedName>
</protein>